<sequence length="495" mass="57457">MKFFSVQSKLLAFFFIIILSLLAIDILIQYNNNYLVSLVNETFETINTINITKKDISSLNSNLQRYLISGDSDSMLSVYGSLNSIDEKLSALENKILTKEEYLYYTNLITIFEYLSKLTERLVIYKKGNLPLSKTYSEYVDFSNFLNLYLEKFSEQKIKFTMEIHHKAQKQLNTIRKINNLVILIWTLFASLLSIIFSNTFTTPIINLSKVANKIAHGNLETQLPEYSANDEVAVLYQSFANMISNIKDMVKKLEEKADLERMYAQQKIEAIKYRQALQEAELKNLQAQINPHFLFNTLNTILQIAMFENAKQTYEILLRTSNYLRYVVHNITRVVKLEEEIENVKNYMFIYRMRFGDRIKLEIDVENETKLLLMPCMILQPLVENAIIHGFKESEYGIIKILAKKDEDMVIIEVCDNGKGIEKETLEDLKNFSFEHNKTTGIGINNIAKRLSYFYNIENPLYIDSNSEGGTTVTIKVPFITDISKLPKQEVNNI</sequence>
<dbReference type="Pfam" id="PF00672">
    <property type="entry name" value="HAMP"/>
    <property type="match status" value="1"/>
</dbReference>
<feature type="domain" description="HAMP" evidence="17">
    <location>
        <begin position="199"/>
        <end position="252"/>
    </location>
</feature>
<dbReference type="SMART" id="SM00304">
    <property type="entry name" value="HAMP"/>
    <property type="match status" value="1"/>
</dbReference>
<feature type="transmembrane region" description="Helical" evidence="15">
    <location>
        <begin position="6"/>
        <end position="28"/>
    </location>
</feature>
<evidence type="ECO:0000256" key="3">
    <source>
        <dbReference type="ARBA" id="ARBA00012438"/>
    </source>
</evidence>
<feature type="coiled-coil region" evidence="14">
    <location>
        <begin position="237"/>
        <end position="291"/>
    </location>
</feature>
<dbReference type="InterPro" id="IPR005467">
    <property type="entry name" value="His_kinase_dom"/>
</dbReference>
<evidence type="ECO:0000259" key="16">
    <source>
        <dbReference type="PROSITE" id="PS50109"/>
    </source>
</evidence>
<evidence type="ECO:0000256" key="2">
    <source>
        <dbReference type="ARBA" id="ARBA00004651"/>
    </source>
</evidence>
<dbReference type="InterPro" id="IPR010559">
    <property type="entry name" value="Sig_transdc_His_kin_internal"/>
</dbReference>
<evidence type="ECO:0000256" key="4">
    <source>
        <dbReference type="ARBA" id="ARBA00022475"/>
    </source>
</evidence>
<dbReference type="Gene3D" id="6.10.340.10">
    <property type="match status" value="1"/>
</dbReference>
<dbReference type="SUPFAM" id="SSF158472">
    <property type="entry name" value="HAMP domain-like"/>
    <property type="match status" value="1"/>
</dbReference>
<keyword evidence="10" id="KW-0067">ATP-binding</keyword>
<dbReference type="PROSITE" id="PS50109">
    <property type="entry name" value="HIS_KIN"/>
    <property type="match status" value="1"/>
</dbReference>
<keyword evidence="9" id="KW-0418">Kinase</keyword>
<keyword evidence="4" id="KW-1003">Cell membrane</keyword>
<comment type="subcellular location">
    <subcellularLocation>
        <location evidence="2">Cell membrane</location>
        <topology evidence="2">Multi-pass membrane protein</topology>
    </subcellularLocation>
</comment>
<evidence type="ECO:0000256" key="15">
    <source>
        <dbReference type="SAM" id="Phobius"/>
    </source>
</evidence>
<gene>
    <name evidence="18" type="ORF">ENL71_01340</name>
</gene>
<keyword evidence="14" id="KW-0175">Coiled coil</keyword>
<evidence type="ECO:0000313" key="18">
    <source>
        <dbReference type="EMBL" id="HHS01181.1"/>
    </source>
</evidence>
<dbReference type="EC" id="2.7.13.3" evidence="3"/>
<dbReference type="GO" id="GO:0005524">
    <property type="term" value="F:ATP binding"/>
    <property type="evidence" value="ECO:0007669"/>
    <property type="project" value="UniProtKB-KW"/>
</dbReference>
<evidence type="ECO:0000256" key="6">
    <source>
        <dbReference type="ARBA" id="ARBA00022679"/>
    </source>
</evidence>
<dbReference type="PROSITE" id="PS50885">
    <property type="entry name" value="HAMP"/>
    <property type="match status" value="1"/>
</dbReference>
<dbReference type="PANTHER" id="PTHR34220:SF11">
    <property type="entry name" value="SENSOR PROTEIN KINASE HPTS"/>
    <property type="match status" value="1"/>
</dbReference>
<feature type="transmembrane region" description="Helical" evidence="15">
    <location>
        <begin position="178"/>
        <end position="197"/>
    </location>
</feature>
<keyword evidence="11 15" id="KW-1133">Transmembrane helix</keyword>
<dbReference type="GO" id="GO:0000155">
    <property type="term" value="F:phosphorelay sensor kinase activity"/>
    <property type="evidence" value="ECO:0007669"/>
    <property type="project" value="InterPro"/>
</dbReference>
<organism evidence="18">
    <name type="scientific">Caldicellulosiruptor owensensis</name>
    <dbReference type="NCBI Taxonomy" id="55205"/>
    <lineage>
        <taxon>Bacteria</taxon>
        <taxon>Bacillati</taxon>
        <taxon>Bacillota</taxon>
        <taxon>Bacillota incertae sedis</taxon>
        <taxon>Caldicellulosiruptorales</taxon>
        <taxon>Caldicellulosiruptoraceae</taxon>
        <taxon>Caldicellulosiruptor</taxon>
    </lineage>
</organism>
<evidence type="ECO:0000259" key="17">
    <source>
        <dbReference type="PROSITE" id="PS50885"/>
    </source>
</evidence>
<dbReference type="Gene3D" id="3.30.565.10">
    <property type="entry name" value="Histidine kinase-like ATPase, C-terminal domain"/>
    <property type="match status" value="1"/>
</dbReference>
<dbReference type="InterPro" id="IPR003660">
    <property type="entry name" value="HAMP_dom"/>
</dbReference>
<evidence type="ECO:0000256" key="10">
    <source>
        <dbReference type="ARBA" id="ARBA00022840"/>
    </source>
</evidence>
<dbReference type="InterPro" id="IPR003594">
    <property type="entry name" value="HATPase_dom"/>
</dbReference>
<keyword evidence="5" id="KW-0597">Phosphoprotein</keyword>
<evidence type="ECO:0000256" key="12">
    <source>
        <dbReference type="ARBA" id="ARBA00023012"/>
    </source>
</evidence>
<dbReference type="CDD" id="cd06225">
    <property type="entry name" value="HAMP"/>
    <property type="match status" value="1"/>
</dbReference>
<reference evidence="18" key="1">
    <citation type="journal article" date="2020" name="mSystems">
        <title>Genome- and Community-Level Interaction Insights into Carbon Utilization and Element Cycling Functions of Hydrothermarchaeota in Hydrothermal Sediment.</title>
        <authorList>
            <person name="Zhou Z."/>
            <person name="Liu Y."/>
            <person name="Xu W."/>
            <person name="Pan J."/>
            <person name="Luo Z.H."/>
            <person name="Li M."/>
        </authorList>
    </citation>
    <scope>NUCLEOTIDE SEQUENCE [LARGE SCALE GENOMIC DNA]</scope>
    <source>
        <strain evidence="18">SpSt-102</strain>
    </source>
</reference>
<comment type="catalytic activity">
    <reaction evidence="1">
        <text>ATP + protein L-histidine = ADP + protein N-phospho-L-histidine.</text>
        <dbReference type="EC" id="2.7.13.3"/>
    </reaction>
</comment>
<name>A0A7C5Z660_9FIRM</name>
<dbReference type="Pfam" id="PF02518">
    <property type="entry name" value="HATPase_c"/>
    <property type="match status" value="1"/>
</dbReference>
<accession>A0A7C5Z660</accession>
<evidence type="ECO:0000256" key="11">
    <source>
        <dbReference type="ARBA" id="ARBA00022989"/>
    </source>
</evidence>
<evidence type="ECO:0000256" key="13">
    <source>
        <dbReference type="ARBA" id="ARBA00023136"/>
    </source>
</evidence>
<evidence type="ECO:0000256" key="5">
    <source>
        <dbReference type="ARBA" id="ARBA00022553"/>
    </source>
</evidence>
<dbReference type="InterPro" id="IPR050640">
    <property type="entry name" value="Bact_2-comp_sensor_kinase"/>
</dbReference>
<keyword evidence="7 15" id="KW-0812">Transmembrane</keyword>
<evidence type="ECO:0000256" key="1">
    <source>
        <dbReference type="ARBA" id="ARBA00000085"/>
    </source>
</evidence>
<evidence type="ECO:0000256" key="8">
    <source>
        <dbReference type="ARBA" id="ARBA00022741"/>
    </source>
</evidence>
<protein>
    <recommendedName>
        <fullName evidence="3">histidine kinase</fullName>
        <ecNumber evidence="3">2.7.13.3</ecNumber>
    </recommendedName>
</protein>
<dbReference type="EMBL" id="DRUZ01000017">
    <property type="protein sequence ID" value="HHS01181.1"/>
    <property type="molecule type" value="Genomic_DNA"/>
</dbReference>
<evidence type="ECO:0000256" key="7">
    <source>
        <dbReference type="ARBA" id="ARBA00022692"/>
    </source>
</evidence>
<proteinExistence type="predicted"/>
<dbReference type="SUPFAM" id="SSF55874">
    <property type="entry name" value="ATPase domain of HSP90 chaperone/DNA topoisomerase II/histidine kinase"/>
    <property type="match status" value="1"/>
</dbReference>
<keyword evidence="6" id="KW-0808">Transferase</keyword>
<evidence type="ECO:0000256" key="9">
    <source>
        <dbReference type="ARBA" id="ARBA00022777"/>
    </source>
</evidence>
<keyword evidence="8" id="KW-0547">Nucleotide-binding</keyword>
<dbReference type="GO" id="GO:0005886">
    <property type="term" value="C:plasma membrane"/>
    <property type="evidence" value="ECO:0007669"/>
    <property type="project" value="UniProtKB-SubCell"/>
</dbReference>
<dbReference type="PANTHER" id="PTHR34220">
    <property type="entry name" value="SENSOR HISTIDINE KINASE YPDA"/>
    <property type="match status" value="1"/>
</dbReference>
<dbReference type="Pfam" id="PF06580">
    <property type="entry name" value="His_kinase"/>
    <property type="match status" value="1"/>
</dbReference>
<keyword evidence="13 15" id="KW-0472">Membrane</keyword>
<dbReference type="AlphaFoldDB" id="A0A7C5Z660"/>
<feature type="domain" description="Histidine kinase" evidence="16">
    <location>
        <begin position="290"/>
        <end position="482"/>
    </location>
</feature>
<keyword evidence="12" id="KW-0902">Two-component regulatory system</keyword>
<comment type="caution">
    <text evidence="18">The sequence shown here is derived from an EMBL/GenBank/DDBJ whole genome shotgun (WGS) entry which is preliminary data.</text>
</comment>
<dbReference type="InterPro" id="IPR036890">
    <property type="entry name" value="HATPase_C_sf"/>
</dbReference>
<evidence type="ECO:0000256" key="14">
    <source>
        <dbReference type="SAM" id="Coils"/>
    </source>
</evidence>